<sequence length="202" mass="23081">MTAKPPKPLKTLAQKDSKFWDHTLAFLTTFNERFDHLPAEAFAAPRWMGRCRHDAEPWQKTAHEIYIQAYRMWRSSLGPRTDPLFPGTMKSYIQEPPSVGSVVFVGSIRPSMNLWKAVGMITLIEPCHEGLSGAPRLYDKDGGPFGYSPMWTIKLFDGTTMRWHNCDPHRLLTPRMTNAVPGWNEPMTQEEAKRLAPGVPNW</sequence>
<name>A0A385EF94_9CAUD</name>
<keyword evidence="2" id="KW-1185">Reference proteome</keyword>
<protein>
    <submittedName>
        <fullName evidence="1">Uncharacterized protein</fullName>
    </submittedName>
</protein>
<dbReference type="EMBL" id="MH588546">
    <property type="protein sequence ID" value="AXQ69438.1"/>
    <property type="molecule type" value="Genomic_DNA"/>
</dbReference>
<reference evidence="2" key="1">
    <citation type="submission" date="2018-07" db="EMBL/GenBank/DDBJ databases">
        <title>Giant CbK-like Caulobacter bacteriophages have genetically divergent genomes.</title>
        <authorList>
            <person name="Wilson K.M."/>
            <person name="Ely B."/>
        </authorList>
    </citation>
    <scope>NUCLEOTIDE SEQUENCE [LARGE SCALE GENOMIC DNA]</scope>
</reference>
<proteinExistence type="predicted"/>
<dbReference type="Proteomes" id="UP000259421">
    <property type="component" value="Segment"/>
</dbReference>
<organism evidence="1 2">
    <name type="scientific">Caulobacter phage CcrBL9</name>
    <dbReference type="NCBI Taxonomy" id="2283270"/>
    <lineage>
        <taxon>Viruses</taxon>
        <taxon>Duplodnaviria</taxon>
        <taxon>Heunggongvirae</taxon>
        <taxon>Uroviricota</taxon>
        <taxon>Caudoviricetes</taxon>
        <taxon>Jeanschmidtviridae</taxon>
        <taxon>Bertelyvirus</taxon>
        <taxon>Bertelyvirus BL9</taxon>
    </lineage>
</organism>
<evidence type="ECO:0000313" key="2">
    <source>
        <dbReference type="Proteomes" id="UP000259421"/>
    </source>
</evidence>
<accession>A0A385EF94</accession>
<evidence type="ECO:0000313" key="1">
    <source>
        <dbReference type="EMBL" id="AXQ69438.1"/>
    </source>
</evidence>
<reference evidence="1 2" key="2">
    <citation type="submission" date="2018-09" db="EMBL/GenBank/DDBJ databases">
        <title>Giant CbK-like Caulobacter bacteriophages have genetically divergent genomes.</title>
        <authorList>
            <person name="Wilson K."/>
            <person name="Ely B."/>
        </authorList>
    </citation>
    <scope>NUCLEOTIDE SEQUENCE [LARGE SCALE GENOMIC DNA]</scope>
</reference>
<gene>
    <name evidence="1" type="ORF">CcrBL9_gp414</name>
</gene>